<dbReference type="HOGENOM" id="CLU_1624812_0_0_6"/>
<keyword evidence="1" id="KW-0732">Signal</keyword>
<dbReference type="OrthoDB" id="6196926at2"/>
<proteinExistence type="predicted"/>
<evidence type="ECO:0000313" key="2">
    <source>
        <dbReference type="EMBL" id="ABC28358.1"/>
    </source>
</evidence>
<name>Q2SLW6_HAHCH</name>
<reference evidence="2 3" key="1">
    <citation type="journal article" date="2005" name="Nucleic Acids Res.">
        <title>Genomic blueprint of Hahella chejuensis, a marine microbe producing an algicidal agent.</title>
        <authorList>
            <person name="Jeong H."/>
            <person name="Yim J.H."/>
            <person name="Lee C."/>
            <person name="Choi S.-H."/>
            <person name="Park Y.K."/>
            <person name="Yoon S.H."/>
            <person name="Hur C.-G."/>
            <person name="Kang H.-Y."/>
            <person name="Kim D."/>
            <person name="Lee H.H."/>
            <person name="Park K.H."/>
            <person name="Park S.-H."/>
            <person name="Park H.-S."/>
            <person name="Lee H.K."/>
            <person name="Oh T.K."/>
            <person name="Kim J.F."/>
        </authorList>
    </citation>
    <scope>NUCLEOTIDE SEQUENCE [LARGE SCALE GENOMIC DNA]</scope>
    <source>
        <strain evidence="2 3">KCTC 2396</strain>
    </source>
</reference>
<protein>
    <submittedName>
        <fullName evidence="2">Uncharacterized protein</fullName>
    </submittedName>
</protein>
<gene>
    <name evidence="2" type="ordered locus">HCH_01500</name>
</gene>
<keyword evidence="3" id="KW-1185">Reference proteome</keyword>
<organism evidence="2 3">
    <name type="scientific">Hahella chejuensis (strain KCTC 2396)</name>
    <dbReference type="NCBI Taxonomy" id="349521"/>
    <lineage>
        <taxon>Bacteria</taxon>
        <taxon>Pseudomonadati</taxon>
        <taxon>Pseudomonadota</taxon>
        <taxon>Gammaproteobacteria</taxon>
        <taxon>Oceanospirillales</taxon>
        <taxon>Hahellaceae</taxon>
        <taxon>Hahella</taxon>
    </lineage>
</organism>
<dbReference type="EMBL" id="CP000155">
    <property type="protein sequence ID" value="ABC28358.1"/>
    <property type="molecule type" value="Genomic_DNA"/>
</dbReference>
<dbReference type="AlphaFoldDB" id="Q2SLW6"/>
<feature type="chain" id="PRO_5004215188" evidence="1">
    <location>
        <begin position="25"/>
        <end position="163"/>
    </location>
</feature>
<sequence length="163" mass="18417">MRVHPPTLLILSIAALALMTERGAATELSACESEREKMTQTLSAVFRPYLRKQESLASQRGNIIDLKLSLNGWVEDIAQCYRNVYAERGSPEDDNVLNNGLHWAGTLAEFHELVKTLNRQIQTEAQKKAELLSEKDPAFRRLLQQILLPNFPLQAERSGAEFI</sequence>
<evidence type="ECO:0000256" key="1">
    <source>
        <dbReference type="SAM" id="SignalP"/>
    </source>
</evidence>
<dbReference type="Proteomes" id="UP000000238">
    <property type="component" value="Chromosome"/>
</dbReference>
<feature type="signal peptide" evidence="1">
    <location>
        <begin position="1"/>
        <end position="24"/>
    </location>
</feature>
<dbReference type="RefSeq" id="WP_011395431.1">
    <property type="nucleotide sequence ID" value="NC_007645.1"/>
</dbReference>
<accession>Q2SLW6</accession>
<evidence type="ECO:0000313" key="3">
    <source>
        <dbReference type="Proteomes" id="UP000000238"/>
    </source>
</evidence>
<dbReference type="STRING" id="349521.HCH_01500"/>
<dbReference type="KEGG" id="hch:HCH_01500"/>